<dbReference type="GO" id="GO:0032511">
    <property type="term" value="P:late endosome to vacuole transport via multivesicular body sorting pathway"/>
    <property type="evidence" value="ECO:0007669"/>
    <property type="project" value="InterPro"/>
</dbReference>
<protein>
    <submittedName>
        <fullName evidence="5">DEKNAAC103683</fullName>
    </submittedName>
</protein>
<evidence type="ECO:0000313" key="6">
    <source>
        <dbReference type="Proteomes" id="UP000290900"/>
    </source>
</evidence>
<evidence type="ECO:0000256" key="1">
    <source>
        <dbReference type="ARBA" id="ARBA00004308"/>
    </source>
</evidence>
<dbReference type="AlphaFoldDB" id="A0A448YN86"/>
<keyword evidence="6" id="KW-1185">Reference proteome</keyword>
<dbReference type="PANTHER" id="PTHR46009:SF1">
    <property type="entry name" value="VACUOLAR PROTEIN SORTING-ASSOCIATED PROTEIN VTA1 HOMOLOG"/>
    <property type="match status" value="1"/>
</dbReference>
<evidence type="ECO:0000256" key="3">
    <source>
        <dbReference type="SAM" id="MobiDB-lite"/>
    </source>
</evidence>
<dbReference type="PANTHER" id="PTHR46009">
    <property type="entry name" value="VACUOLAR PROTEIN SORTING-ASSOCIATED PROTEIN VTA1 HOMOLOG"/>
    <property type="match status" value="1"/>
</dbReference>
<comment type="subcellular location">
    <subcellularLocation>
        <location evidence="1">Endomembrane system</location>
    </subcellularLocation>
</comment>
<dbReference type="Gene3D" id="1.25.40.270">
    <property type="entry name" value="Vacuolar protein sorting-associated protein vta1"/>
    <property type="match status" value="1"/>
</dbReference>
<proteinExistence type="predicted"/>
<feature type="region of interest" description="Disordered" evidence="3">
    <location>
        <begin position="272"/>
        <end position="386"/>
    </location>
</feature>
<feature type="region of interest" description="Disordered" evidence="3">
    <location>
        <begin position="162"/>
        <end position="208"/>
    </location>
</feature>
<dbReference type="InterPro" id="IPR023175">
    <property type="entry name" value="Vta1/CALS_N_sf"/>
</dbReference>
<feature type="compositionally biased region" description="Basic and acidic residues" evidence="3">
    <location>
        <begin position="350"/>
        <end position="364"/>
    </location>
</feature>
<dbReference type="Proteomes" id="UP000290900">
    <property type="component" value="Unassembled WGS sequence"/>
</dbReference>
<dbReference type="InterPro" id="IPR044538">
    <property type="entry name" value="Vta1-like"/>
</dbReference>
<feature type="compositionally biased region" description="Basic and acidic residues" evidence="3">
    <location>
        <begin position="162"/>
        <end position="191"/>
    </location>
</feature>
<feature type="compositionally biased region" description="Pro residues" evidence="3">
    <location>
        <begin position="368"/>
        <end position="384"/>
    </location>
</feature>
<dbReference type="Pfam" id="PF18097">
    <property type="entry name" value="Vta1_C"/>
    <property type="match status" value="1"/>
</dbReference>
<dbReference type="Gene3D" id="1.20.5.420">
    <property type="entry name" value="Immunoglobulin FC, subunit C"/>
    <property type="match status" value="1"/>
</dbReference>
<name>A0A448YN86_BRENA</name>
<organism evidence="5 6">
    <name type="scientific">Brettanomyces naardenensis</name>
    <name type="common">Yeast</name>
    <dbReference type="NCBI Taxonomy" id="13370"/>
    <lineage>
        <taxon>Eukaryota</taxon>
        <taxon>Fungi</taxon>
        <taxon>Dikarya</taxon>
        <taxon>Ascomycota</taxon>
        <taxon>Saccharomycotina</taxon>
        <taxon>Pichiomycetes</taxon>
        <taxon>Pichiales</taxon>
        <taxon>Pichiaceae</taxon>
        <taxon>Brettanomyces</taxon>
    </lineage>
</organism>
<evidence type="ECO:0000313" key="5">
    <source>
        <dbReference type="EMBL" id="VEU22347.1"/>
    </source>
</evidence>
<keyword evidence="2" id="KW-0472">Membrane</keyword>
<evidence type="ECO:0000259" key="4">
    <source>
        <dbReference type="Pfam" id="PF18097"/>
    </source>
</evidence>
<dbReference type="InParanoid" id="A0A448YN86"/>
<dbReference type="OrthoDB" id="391137at2759"/>
<dbReference type="EMBL" id="CAACVR010000023">
    <property type="protein sequence ID" value="VEU22347.1"/>
    <property type="molecule type" value="Genomic_DNA"/>
</dbReference>
<reference evidence="5 6" key="1">
    <citation type="submission" date="2018-12" db="EMBL/GenBank/DDBJ databases">
        <authorList>
            <person name="Tiukova I."/>
            <person name="Dainat J."/>
        </authorList>
    </citation>
    <scope>NUCLEOTIDE SEQUENCE [LARGE SCALE GENOMIC DNA]</scope>
</reference>
<evidence type="ECO:0000256" key="2">
    <source>
        <dbReference type="ARBA" id="ARBA00023136"/>
    </source>
</evidence>
<feature type="domain" description="Vta1 C-terminal" evidence="4">
    <location>
        <begin position="420"/>
        <end position="454"/>
    </location>
</feature>
<sequence length="465" mass="52535">MTRSLKIDIPSYLRPARSSFELFNRYLERASEKKSKDEDDLCILAYLFGVYTVQILMQLYGQLDGDQEREECSDIIGRIVTALEQTKRKEVKKYEKKRKGNEGLVDIISDDEKGRLYLNSWCQGKMNEINQIIRKGKINGSTLEELMDVSIGLGVSKGLYSDKEDSKIEEREELPDDGKEEINEDEKKSDLGDTDNNASSADISAGLPTDHPILASLESAEDILSKPLDKGSVDANFSKEDLEAKIRWCNYHIKRILNCFKQGKDPNEDLAGLLSQPSMKEEKISSEEIDNVIEEVMRMSSDGDEKEEEDEKRGKDDDDDDDNSLKGYVYDEEEEEYVKKGEFSSQFPKAPREEKSPAKQDSKGENVPTPPLSLPQTPALPSPTPASIVAKKSSERAPVQVNQPVDLETLEKQLSNEELLHSATKCCKFAVSAIEYEDISTAIDELKESVRLLEEYQKIFDKTPT</sequence>
<accession>A0A448YN86</accession>
<dbReference type="InterPro" id="IPR041212">
    <property type="entry name" value="Vta1_C"/>
</dbReference>
<dbReference type="GO" id="GO:0005771">
    <property type="term" value="C:multivesicular body"/>
    <property type="evidence" value="ECO:0007669"/>
    <property type="project" value="TreeGrafter"/>
</dbReference>
<gene>
    <name evidence="5" type="ORF">BRENAR_LOCUS3078</name>
</gene>